<reference evidence="2" key="3">
    <citation type="submission" date="2025-09" db="UniProtKB">
        <authorList>
            <consortium name="Ensembl"/>
        </authorList>
    </citation>
    <scope>IDENTIFICATION</scope>
</reference>
<feature type="domain" description="Reverse transcriptase" evidence="1">
    <location>
        <begin position="22"/>
        <end position="141"/>
    </location>
</feature>
<reference evidence="2 3" key="1">
    <citation type="submission" date="2020-10" db="EMBL/GenBank/DDBJ databases">
        <title>Pygocentrus nattereri (red-bellied piranha) genome, fPygNat1, primary haplotype.</title>
        <authorList>
            <person name="Myers G."/>
            <person name="Meyer A."/>
            <person name="Karagic N."/>
            <person name="Pippel M."/>
            <person name="Winkler S."/>
            <person name="Tracey A."/>
            <person name="Wood J."/>
            <person name="Formenti G."/>
            <person name="Howe K."/>
            <person name="Fedrigo O."/>
            <person name="Jarvis E.D."/>
        </authorList>
    </citation>
    <scope>NUCLEOTIDE SEQUENCE [LARGE SCALE GENOMIC DNA]</scope>
</reference>
<sequence length="188" mass="20944">MSLFWIFPTALKTTAVTPILKKPELNPTSLSNYRPISHLPFLAKVMERLVASQLQILLSDNALCEPFQSCFCTHHSTETALLRVVNDLLCSANSGSLSIVLLYDLSAAFNTVNHDVLISCLFSTGITDSVIVLILSYPICSYLTDRHQFITLSTQVLHLSCYMWCPSGLSSWTPAFLNLHLTPRQDHS</sequence>
<dbReference type="Ensembl" id="ENSPNAT00000067772.1">
    <property type="protein sequence ID" value="ENSPNAP00000082643.1"/>
    <property type="gene ID" value="ENSPNAG00000036508.1"/>
</dbReference>
<evidence type="ECO:0000259" key="1">
    <source>
        <dbReference type="Pfam" id="PF00078"/>
    </source>
</evidence>
<dbReference type="GeneTree" id="ENSGT01150000286909"/>
<dbReference type="PANTHER" id="PTHR33332">
    <property type="entry name" value="REVERSE TRANSCRIPTASE DOMAIN-CONTAINING PROTEIN"/>
    <property type="match status" value="1"/>
</dbReference>
<reference evidence="2" key="2">
    <citation type="submission" date="2025-08" db="UniProtKB">
        <authorList>
            <consortium name="Ensembl"/>
        </authorList>
    </citation>
    <scope>IDENTIFICATION</scope>
</reference>
<keyword evidence="3" id="KW-1185">Reference proteome</keyword>
<dbReference type="Proteomes" id="UP001501920">
    <property type="component" value="Chromosome 4"/>
</dbReference>
<proteinExistence type="predicted"/>
<name>A0AAR2M1F7_PYGNA</name>
<dbReference type="InterPro" id="IPR000477">
    <property type="entry name" value="RT_dom"/>
</dbReference>
<protein>
    <recommendedName>
        <fullName evidence="1">Reverse transcriptase domain-containing protein</fullName>
    </recommendedName>
</protein>
<dbReference type="Pfam" id="PF00078">
    <property type="entry name" value="RVT_1"/>
    <property type="match status" value="1"/>
</dbReference>
<dbReference type="AlphaFoldDB" id="A0AAR2M1F7"/>
<accession>A0AAR2M1F7</accession>
<organism evidence="2 3">
    <name type="scientific">Pygocentrus nattereri</name>
    <name type="common">Red-bellied piranha</name>
    <dbReference type="NCBI Taxonomy" id="42514"/>
    <lineage>
        <taxon>Eukaryota</taxon>
        <taxon>Metazoa</taxon>
        <taxon>Chordata</taxon>
        <taxon>Craniata</taxon>
        <taxon>Vertebrata</taxon>
        <taxon>Euteleostomi</taxon>
        <taxon>Actinopterygii</taxon>
        <taxon>Neopterygii</taxon>
        <taxon>Teleostei</taxon>
        <taxon>Ostariophysi</taxon>
        <taxon>Characiformes</taxon>
        <taxon>Characoidei</taxon>
        <taxon>Pygocentrus</taxon>
    </lineage>
</organism>
<evidence type="ECO:0000313" key="2">
    <source>
        <dbReference type="Ensembl" id="ENSPNAP00000082643.1"/>
    </source>
</evidence>
<evidence type="ECO:0000313" key="3">
    <source>
        <dbReference type="Proteomes" id="UP001501920"/>
    </source>
</evidence>